<proteinExistence type="predicted"/>
<dbReference type="InterPro" id="IPR052747">
    <property type="entry name" value="TA_system_RelE_toxin"/>
</dbReference>
<dbReference type="EMBL" id="JBHFNR010000207">
    <property type="protein sequence ID" value="MFB2896654.1"/>
    <property type="molecule type" value="Genomic_DNA"/>
</dbReference>
<name>A0ABV4XY44_9CYAN</name>
<dbReference type="Gene3D" id="3.30.2310.20">
    <property type="entry name" value="RelE-like"/>
    <property type="match status" value="1"/>
</dbReference>
<evidence type="ECO:0000313" key="2">
    <source>
        <dbReference type="EMBL" id="MFB2896654.1"/>
    </source>
</evidence>
<sequence>MTDYILLKPAQRYLERMQPDDQMRIVNALDALIKDPTALDIKPLKGRTESRLRVGKYRVLFTEDRENELYIVTAIGSRGDIYK</sequence>
<dbReference type="SUPFAM" id="SSF143011">
    <property type="entry name" value="RelE-like"/>
    <property type="match status" value="1"/>
</dbReference>
<dbReference type="InterPro" id="IPR007712">
    <property type="entry name" value="RelE/ParE_toxin"/>
</dbReference>
<keyword evidence="1" id="KW-1277">Toxin-antitoxin system</keyword>
<evidence type="ECO:0000313" key="3">
    <source>
        <dbReference type="Proteomes" id="UP001576784"/>
    </source>
</evidence>
<reference evidence="2 3" key="1">
    <citation type="submission" date="2024-09" db="EMBL/GenBank/DDBJ databases">
        <title>Floridaenema gen nov. (Aerosakkonemataceae, Aerosakkonematales ord. nov., Cyanobacteria) from benthic tropical and subtropical fresh waters, with the description of four new species.</title>
        <authorList>
            <person name="Moretto J.A."/>
            <person name="Berthold D.E."/>
            <person name="Lefler F.W."/>
            <person name="Huang I.-S."/>
            <person name="Laughinghouse H. IV."/>
        </authorList>
    </citation>
    <scope>NUCLEOTIDE SEQUENCE [LARGE SCALE GENOMIC DNA]</scope>
    <source>
        <strain evidence="2 3">BLCC-F50</strain>
    </source>
</reference>
<organism evidence="2 3">
    <name type="scientific">Floridaenema flaviceps BLCC-F50</name>
    <dbReference type="NCBI Taxonomy" id="3153642"/>
    <lineage>
        <taxon>Bacteria</taxon>
        <taxon>Bacillati</taxon>
        <taxon>Cyanobacteriota</taxon>
        <taxon>Cyanophyceae</taxon>
        <taxon>Oscillatoriophycideae</taxon>
        <taxon>Aerosakkonematales</taxon>
        <taxon>Aerosakkonemataceae</taxon>
        <taxon>Floridanema</taxon>
        <taxon>Floridanema flaviceps</taxon>
    </lineage>
</organism>
<accession>A0ABV4XY44</accession>
<evidence type="ECO:0000256" key="1">
    <source>
        <dbReference type="ARBA" id="ARBA00022649"/>
    </source>
</evidence>
<dbReference type="Pfam" id="PF05016">
    <property type="entry name" value="ParE_toxin"/>
    <property type="match status" value="1"/>
</dbReference>
<dbReference type="Proteomes" id="UP001576784">
    <property type="component" value="Unassembled WGS sequence"/>
</dbReference>
<dbReference type="RefSeq" id="WP_413266276.1">
    <property type="nucleotide sequence ID" value="NZ_JBHFNR010000207.1"/>
</dbReference>
<gene>
    <name evidence="2" type="ORF">ACE1CI_27395</name>
</gene>
<keyword evidence="3" id="KW-1185">Reference proteome</keyword>
<dbReference type="PANTHER" id="PTHR38813:SF1">
    <property type="entry name" value="TOXIN RELE1-RELATED"/>
    <property type="match status" value="1"/>
</dbReference>
<comment type="caution">
    <text evidence="2">The sequence shown here is derived from an EMBL/GenBank/DDBJ whole genome shotgun (WGS) entry which is preliminary data.</text>
</comment>
<dbReference type="InterPro" id="IPR035093">
    <property type="entry name" value="RelE/ParE_toxin_dom_sf"/>
</dbReference>
<protein>
    <submittedName>
        <fullName evidence="2">Type II toxin-antitoxin system RelE/ParE family toxin</fullName>
    </submittedName>
</protein>
<dbReference type="PANTHER" id="PTHR38813">
    <property type="match status" value="1"/>
</dbReference>